<name>A0AAE0F9C1_9CHLO</name>
<reference evidence="2 3" key="1">
    <citation type="journal article" date="2015" name="Genome Biol. Evol.">
        <title>Comparative Genomics of a Bacterivorous Green Alga Reveals Evolutionary Causalities and Consequences of Phago-Mixotrophic Mode of Nutrition.</title>
        <authorList>
            <person name="Burns J.A."/>
            <person name="Paasch A."/>
            <person name="Narechania A."/>
            <person name="Kim E."/>
        </authorList>
    </citation>
    <scope>NUCLEOTIDE SEQUENCE [LARGE SCALE GENOMIC DNA]</scope>
    <source>
        <strain evidence="2 3">PLY_AMNH</strain>
    </source>
</reference>
<comment type="caution">
    <text evidence="2">The sequence shown here is derived from an EMBL/GenBank/DDBJ whole genome shotgun (WGS) entry which is preliminary data.</text>
</comment>
<dbReference type="EMBL" id="LGRX02022536">
    <property type="protein sequence ID" value="KAK3255502.1"/>
    <property type="molecule type" value="Genomic_DNA"/>
</dbReference>
<evidence type="ECO:0000256" key="1">
    <source>
        <dbReference type="SAM" id="MobiDB-lite"/>
    </source>
</evidence>
<dbReference type="AlphaFoldDB" id="A0AAE0F9C1"/>
<dbReference type="Proteomes" id="UP001190700">
    <property type="component" value="Unassembled WGS sequence"/>
</dbReference>
<sequence length="307" mass="32271">MPAANLLSVAIWTRQPSLGRTGSTGLYGGLANRRHRRRRRAETEQGHRDRAGGRKVNAAGPPSSPTASSTTAANCNDGDPAGWRGVAAAAAAGANAAAHENGQTPFVERCPSVIPHKRKHEMHGYPHAIDINDTDRFDALCYLAGGKPVMLEDLSAASLCVGDAVEEHAIDEHLQCCQPADTRFGVWGVGGALHIITFKVHGDAPVAPTPLAAPAAPPSVVSDGGMYLVDMSHAHETDVSFMDKIAEAAIGLWTVRSDVPGSLHAIVFLVCAAVVPSAATAFGGVGTWAPTRLHQSVVLFMRVKRCF</sequence>
<keyword evidence="3" id="KW-1185">Reference proteome</keyword>
<evidence type="ECO:0000313" key="2">
    <source>
        <dbReference type="EMBL" id="KAK3255502.1"/>
    </source>
</evidence>
<accession>A0AAE0F9C1</accession>
<proteinExistence type="predicted"/>
<feature type="region of interest" description="Disordered" evidence="1">
    <location>
        <begin position="18"/>
        <end position="78"/>
    </location>
</feature>
<protein>
    <submittedName>
        <fullName evidence="2">Uncharacterized protein</fullName>
    </submittedName>
</protein>
<organism evidence="2 3">
    <name type="scientific">Cymbomonas tetramitiformis</name>
    <dbReference type="NCBI Taxonomy" id="36881"/>
    <lineage>
        <taxon>Eukaryota</taxon>
        <taxon>Viridiplantae</taxon>
        <taxon>Chlorophyta</taxon>
        <taxon>Pyramimonadophyceae</taxon>
        <taxon>Pyramimonadales</taxon>
        <taxon>Pyramimonadaceae</taxon>
        <taxon>Cymbomonas</taxon>
    </lineage>
</organism>
<gene>
    <name evidence="2" type="ORF">CYMTET_35319</name>
</gene>
<evidence type="ECO:0000313" key="3">
    <source>
        <dbReference type="Proteomes" id="UP001190700"/>
    </source>
</evidence>
<feature type="compositionally biased region" description="Basic and acidic residues" evidence="1">
    <location>
        <begin position="41"/>
        <end position="52"/>
    </location>
</feature>